<dbReference type="Pfam" id="PF01844">
    <property type="entry name" value="HNH"/>
    <property type="match status" value="1"/>
</dbReference>
<comment type="caution">
    <text evidence="2">The sequence shown here is derived from an EMBL/GenBank/DDBJ whole genome shotgun (WGS) entry which is preliminary data.</text>
</comment>
<keyword evidence="2" id="KW-0378">Hydrolase</keyword>
<evidence type="ECO:0000313" key="3">
    <source>
        <dbReference type="Proteomes" id="UP000676565"/>
    </source>
</evidence>
<dbReference type="EMBL" id="JAGKQQ010000001">
    <property type="protein sequence ID" value="MBP3957898.1"/>
    <property type="molecule type" value="Genomic_DNA"/>
</dbReference>
<accession>A0ABS5BYE2</accession>
<keyword evidence="2" id="KW-0540">Nuclease</keyword>
<sequence length="115" mass="12870">MHQSLQGATFHIEHIVPQAAGGSDSADNLALACPSCNLGKSDRVRVPDPATQQVAPLFNPRTDRWSDHFGWDEDWRIVGLTSTGRATVAALNLNHPRRLRIREAEEWFDLFPPDE</sequence>
<dbReference type="InterPro" id="IPR003615">
    <property type="entry name" value="HNH_nuc"/>
</dbReference>
<dbReference type="InterPro" id="IPR002711">
    <property type="entry name" value="HNH"/>
</dbReference>
<organism evidence="2 3">
    <name type="scientific">Gemmata palustris</name>
    <dbReference type="NCBI Taxonomy" id="2822762"/>
    <lineage>
        <taxon>Bacteria</taxon>
        <taxon>Pseudomonadati</taxon>
        <taxon>Planctomycetota</taxon>
        <taxon>Planctomycetia</taxon>
        <taxon>Gemmatales</taxon>
        <taxon>Gemmataceae</taxon>
        <taxon>Gemmata</taxon>
    </lineage>
</organism>
<reference evidence="2 3" key="1">
    <citation type="submission" date="2021-04" db="EMBL/GenBank/DDBJ databases">
        <authorList>
            <person name="Ivanova A."/>
        </authorList>
    </citation>
    <scope>NUCLEOTIDE SEQUENCE [LARGE SCALE GENOMIC DNA]</scope>
    <source>
        <strain evidence="2 3">G18</strain>
    </source>
</reference>
<dbReference type="PANTHER" id="PTHR33877">
    <property type="entry name" value="SLL1193 PROTEIN"/>
    <property type="match status" value="1"/>
</dbReference>
<dbReference type="CDD" id="cd00085">
    <property type="entry name" value="HNHc"/>
    <property type="match status" value="1"/>
</dbReference>
<dbReference type="Proteomes" id="UP000676565">
    <property type="component" value="Unassembled WGS sequence"/>
</dbReference>
<dbReference type="GO" id="GO:0004519">
    <property type="term" value="F:endonuclease activity"/>
    <property type="evidence" value="ECO:0007669"/>
    <property type="project" value="UniProtKB-KW"/>
</dbReference>
<evidence type="ECO:0000259" key="1">
    <source>
        <dbReference type="Pfam" id="PF01844"/>
    </source>
</evidence>
<protein>
    <submittedName>
        <fullName evidence="2">HNH endonuclease</fullName>
    </submittedName>
</protein>
<dbReference type="InterPro" id="IPR052892">
    <property type="entry name" value="NA-targeting_endonuclease"/>
</dbReference>
<name>A0ABS5BYE2_9BACT</name>
<keyword evidence="3" id="KW-1185">Reference proteome</keyword>
<dbReference type="Gene3D" id="1.10.30.50">
    <property type="match status" value="1"/>
</dbReference>
<proteinExistence type="predicted"/>
<feature type="domain" description="HNH" evidence="1">
    <location>
        <begin position="9"/>
        <end position="43"/>
    </location>
</feature>
<evidence type="ECO:0000313" key="2">
    <source>
        <dbReference type="EMBL" id="MBP3957898.1"/>
    </source>
</evidence>
<keyword evidence="2" id="KW-0255">Endonuclease</keyword>
<dbReference type="PANTHER" id="PTHR33877:SF1">
    <property type="entry name" value="TYPE IV METHYL-DIRECTED RESTRICTION ENZYME ECOKMCRA"/>
    <property type="match status" value="1"/>
</dbReference>
<gene>
    <name evidence="2" type="ORF">J8F10_21805</name>
</gene>